<dbReference type="SMART" id="SM00220">
    <property type="entry name" value="S_TKc"/>
    <property type="match status" value="1"/>
</dbReference>
<evidence type="ECO:0000256" key="1">
    <source>
        <dbReference type="ARBA" id="ARBA00022679"/>
    </source>
</evidence>
<dbReference type="GO" id="GO:0004674">
    <property type="term" value="F:protein serine/threonine kinase activity"/>
    <property type="evidence" value="ECO:0007669"/>
    <property type="project" value="UniProtKB-EC"/>
</dbReference>
<dbReference type="SUPFAM" id="SSF56112">
    <property type="entry name" value="Protein kinase-like (PK-like)"/>
    <property type="match status" value="1"/>
</dbReference>
<evidence type="ECO:0000313" key="6">
    <source>
        <dbReference type="EMBL" id="QDU39311.1"/>
    </source>
</evidence>
<organism evidence="6 7">
    <name type="scientific">Maioricimonas rarisocia</name>
    <dbReference type="NCBI Taxonomy" id="2528026"/>
    <lineage>
        <taxon>Bacteria</taxon>
        <taxon>Pseudomonadati</taxon>
        <taxon>Planctomycetota</taxon>
        <taxon>Planctomycetia</taxon>
        <taxon>Planctomycetales</taxon>
        <taxon>Planctomycetaceae</taxon>
        <taxon>Maioricimonas</taxon>
    </lineage>
</organism>
<dbReference type="GO" id="GO:0005524">
    <property type="term" value="F:ATP binding"/>
    <property type="evidence" value="ECO:0007669"/>
    <property type="project" value="UniProtKB-KW"/>
</dbReference>
<dbReference type="AlphaFoldDB" id="A0A517ZA39"/>
<dbReference type="PANTHER" id="PTHR43289">
    <property type="entry name" value="MITOGEN-ACTIVATED PROTEIN KINASE KINASE KINASE 20-RELATED"/>
    <property type="match status" value="1"/>
</dbReference>
<evidence type="ECO:0000259" key="5">
    <source>
        <dbReference type="PROSITE" id="PS50011"/>
    </source>
</evidence>
<accession>A0A517ZA39</accession>
<gene>
    <name evidence="6" type="primary">pknH_2</name>
    <name evidence="6" type="ORF">Mal4_36500</name>
</gene>
<dbReference type="PROSITE" id="PS50011">
    <property type="entry name" value="PROTEIN_KINASE_DOM"/>
    <property type="match status" value="1"/>
</dbReference>
<dbReference type="InterPro" id="IPR000719">
    <property type="entry name" value="Prot_kinase_dom"/>
</dbReference>
<dbReference type="PANTHER" id="PTHR43289:SF6">
    <property type="entry name" value="SERINE_THREONINE-PROTEIN KINASE NEKL-3"/>
    <property type="match status" value="1"/>
</dbReference>
<dbReference type="OrthoDB" id="6111975at2"/>
<proteinExistence type="predicted"/>
<dbReference type="PROSITE" id="PS00108">
    <property type="entry name" value="PROTEIN_KINASE_ST"/>
    <property type="match status" value="1"/>
</dbReference>
<dbReference type="Pfam" id="PF00069">
    <property type="entry name" value="Pkinase"/>
    <property type="match status" value="1"/>
</dbReference>
<evidence type="ECO:0000256" key="4">
    <source>
        <dbReference type="ARBA" id="ARBA00022840"/>
    </source>
</evidence>
<name>A0A517ZA39_9PLAN</name>
<dbReference type="Proteomes" id="UP000320496">
    <property type="component" value="Chromosome"/>
</dbReference>
<dbReference type="CDD" id="cd14014">
    <property type="entry name" value="STKc_PknB_like"/>
    <property type="match status" value="1"/>
</dbReference>
<evidence type="ECO:0000313" key="7">
    <source>
        <dbReference type="Proteomes" id="UP000320496"/>
    </source>
</evidence>
<keyword evidence="4" id="KW-0067">ATP-binding</keyword>
<evidence type="ECO:0000256" key="3">
    <source>
        <dbReference type="ARBA" id="ARBA00022777"/>
    </source>
</evidence>
<dbReference type="InterPro" id="IPR011009">
    <property type="entry name" value="Kinase-like_dom_sf"/>
</dbReference>
<reference evidence="6 7" key="1">
    <citation type="submission" date="2019-02" db="EMBL/GenBank/DDBJ databases">
        <title>Deep-cultivation of Planctomycetes and their phenomic and genomic characterization uncovers novel biology.</title>
        <authorList>
            <person name="Wiegand S."/>
            <person name="Jogler M."/>
            <person name="Boedeker C."/>
            <person name="Pinto D."/>
            <person name="Vollmers J."/>
            <person name="Rivas-Marin E."/>
            <person name="Kohn T."/>
            <person name="Peeters S.H."/>
            <person name="Heuer A."/>
            <person name="Rast P."/>
            <person name="Oberbeckmann S."/>
            <person name="Bunk B."/>
            <person name="Jeske O."/>
            <person name="Meyerdierks A."/>
            <person name="Storesund J.E."/>
            <person name="Kallscheuer N."/>
            <person name="Luecker S."/>
            <person name="Lage O.M."/>
            <person name="Pohl T."/>
            <person name="Merkel B.J."/>
            <person name="Hornburger P."/>
            <person name="Mueller R.-W."/>
            <person name="Bruemmer F."/>
            <person name="Labrenz M."/>
            <person name="Spormann A.M."/>
            <person name="Op den Camp H."/>
            <person name="Overmann J."/>
            <person name="Amann R."/>
            <person name="Jetten M.S.M."/>
            <person name="Mascher T."/>
            <person name="Medema M.H."/>
            <person name="Devos D.P."/>
            <person name="Kaster A.-K."/>
            <person name="Ovreas L."/>
            <person name="Rohde M."/>
            <person name="Galperin M.Y."/>
            <person name="Jogler C."/>
        </authorList>
    </citation>
    <scope>NUCLEOTIDE SEQUENCE [LARGE SCALE GENOMIC DNA]</scope>
    <source>
        <strain evidence="6 7">Mal4</strain>
    </source>
</reference>
<keyword evidence="3 6" id="KW-0418">Kinase</keyword>
<feature type="domain" description="Protein kinase" evidence="5">
    <location>
        <begin position="81"/>
        <end position="342"/>
    </location>
</feature>
<keyword evidence="2" id="KW-0547">Nucleotide-binding</keyword>
<keyword evidence="7" id="KW-1185">Reference proteome</keyword>
<dbReference type="EC" id="2.7.11.1" evidence="6"/>
<dbReference type="InterPro" id="IPR008271">
    <property type="entry name" value="Ser/Thr_kinase_AS"/>
</dbReference>
<keyword evidence="1 6" id="KW-0808">Transferase</keyword>
<protein>
    <submittedName>
        <fullName evidence="6">Serine/threonine-protein kinase PknH</fullName>
        <ecNumber evidence="6">2.7.11.1</ecNumber>
    </submittedName>
</protein>
<dbReference type="Gene3D" id="3.30.200.20">
    <property type="entry name" value="Phosphorylase Kinase, domain 1"/>
    <property type="match status" value="1"/>
</dbReference>
<dbReference type="KEGG" id="mri:Mal4_36500"/>
<sequence>MAEETNETGSVVYCPGCNMRFLIESMHELCPRCGMSVVWDGEFSENDPTQLWRREETETPTLAEHDEEDLRYLVGQTLGVYRCEGFLGRGGMGWVFEAFHADLHRRCALKLMSPRLFVKDRESLARFMNEARAAAALVHPNVVTTHALGEHDGLHFLEMELVRGQSLQHALRSGRLTPLRSGAIALGIASGLAAAHREHILHRDLKPDNVLMTLRGIPKIGDFGLAKRVVRAGRSPSTDTLVGTPHYMAPELFSGIPASPASDVYALGICLFRMLTGRLPFTASSLDELIATVTQKPLPDIRREVSEVSLEMAECVNLLLSKSPDNRPRDGIEAFQLLQSILGQARDLESMVQEALDDGGVTARVRTAKGYEVTVRLPDGRQQRVYIETSDHAATDRLLLIFTNCCPADPNYYEEALRLNAKVSHGALAIRNFRGEPHFVMVDTYPRATVDAEEIRRSVFELAMQADAVEQLLSDEDAH</sequence>
<evidence type="ECO:0000256" key="2">
    <source>
        <dbReference type="ARBA" id="ARBA00022741"/>
    </source>
</evidence>
<dbReference type="EMBL" id="CP036275">
    <property type="protein sequence ID" value="QDU39311.1"/>
    <property type="molecule type" value="Genomic_DNA"/>
</dbReference>
<dbReference type="Gene3D" id="1.10.510.10">
    <property type="entry name" value="Transferase(Phosphotransferase) domain 1"/>
    <property type="match status" value="1"/>
</dbReference>